<keyword evidence="6" id="KW-1185">Reference proteome</keyword>
<keyword evidence="3" id="KW-0964">Secreted</keyword>
<evidence type="ECO:0000313" key="6">
    <source>
        <dbReference type="Proteomes" id="UP000499080"/>
    </source>
</evidence>
<evidence type="ECO:0000313" key="5">
    <source>
        <dbReference type="EMBL" id="GBL92375.1"/>
    </source>
</evidence>
<dbReference type="GO" id="GO:0005576">
    <property type="term" value="C:extracellular region"/>
    <property type="evidence" value="ECO:0007669"/>
    <property type="project" value="UniProtKB-SubCell"/>
</dbReference>
<dbReference type="SUPFAM" id="SSF57501">
    <property type="entry name" value="Cystine-knot cytokines"/>
    <property type="match status" value="1"/>
</dbReference>
<dbReference type="EMBL" id="BGPR01000086">
    <property type="protein sequence ID" value="GBL92375.1"/>
    <property type="molecule type" value="Genomic_DNA"/>
</dbReference>
<dbReference type="Pfam" id="PF06083">
    <property type="entry name" value="IL17"/>
    <property type="match status" value="1"/>
</dbReference>
<sequence length="217" mass="24684">MNAEKGHLYDHSHPSFTNSLDQLAQSKEMEFFIVLTVFLLIASIECLSAQDFPHPSNLQWLRGECWKMNGSQLFDENHFIIALQFQVVTGNETVQNSKSLSASKEEFYFSEDSSYFYDCQSLVEHKSEANRLPQVMPSVRCLQTGIDNSSKRFKCHRRIKCEEVKLIVPVLREKSVGEGRGSYGITFETTSVACVRTVPPPCMRSKTGHRVFFDGPS</sequence>
<keyword evidence="4" id="KW-0732">Signal</keyword>
<dbReference type="OrthoDB" id="6424653at2759"/>
<dbReference type="AlphaFoldDB" id="A0A4Y2BLV4"/>
<reference evidence="5 6" key="1">
    <citation type="journal article" date="2019" name="Sci. Rep.">
        <title>Orb-weaving spider Araneus ventricosus genome elucidates the spidroin gene catalogue.</title>
        <authorList>
            <person name="Kono N."/>
            <person name="Nakamura H."/>
            <person name="Ohtoshi R."/>
            <person name="Moran D.A.P."/>
            <person name="Shinohara A."/>
            <person name="Yoshida Y."/>
            <person name="Fujiwara M."/>
            <person name="Mori M."/>
            <person name="Tomita M."/>
            <person name="Arakawa K."/>
        </authorList>
    </citation>
    <scope>NUCLEOTIDE SEQUENCE [LARGE SCALE GENOMIC DNA]</scope>
</reference>
<name>A0A4Y2BLV4_ARAVE</name>
<proteinExistence type="inferred from homology"/>
<organism evidence="5 6">
    <name type="scientific">Araneus ventricosus</name>
    <name type="common">Orbweaver spider</name>
    <name type="synonym">Epeira ventricosa</name>
    <dbReference type="NCBI Taxonomy" id="182803"/>
    <lineage>
        <taxon>Eukaryota</taxon>
        <taxon>Metazoa</taxon>
        <taxon>Ecdysozoa</taxon>
        <taxon>Arthropoda</taxon>
        <taxon>Chelicerata</taxon>
        <taxon>Arachnida</taxon>
        <taxon>Araneae</taxon>
        <taxon>Araneomorphae</taxon>
        <taxon>Entelegynae</taxon>
        <taxon>Araneoidea</taxon>
        <taxon>Araneidae</taxon>
        <taxon>Araneus</taxon>
    </lineage>
</organism>
<evidence type="ECO:0000256" key="4">
    <source>
        <dbReference type="ARBA" id="ARBA00022729"/>
    </source>
</evidence>
<dbReference type="GO" id="GO:0005125">
    <property type="term" value="F:cytokine activity"/>
    <property type="evidence" value="ECO:0007669"/>
    <property type="project" value="InterPro"/>
</dbReference>
<evidence type="ECO:0000256" key="3">
    <source>
        <dbReference type="ARBA" id="ARBA00022525"/>
    </source>
</evidence>
<comment type="caution">
    <text evidence="5">The sequence shown here is derived from an EMBL/GenBank/DDBJ whole genome shotgun (WGS) entry which is preliminary data.</text>
</comment>
<dbReference type="Proteomes" id="UP000499080">
    <property type="component" value="Unassembled WGS sequence"/>
</dbReference>
<evidence type="ECO:0000256" key="1">
    <source>
        <dbReference type="ARBA" id="ARBA00004613"/>
    </source>
</evidence>
<comment type="similarity">
    <text evidence="2">Belongs to the IL-17 family.</text>
</comment>
<gene>
    <name evidence="5" type="ORF">AVEN_174674_1</name>
</gene>
<comment type="subcellular location">
    <subcellularLocation>
        <location evidence="1">Secreted</location>
    </subcellularLocation>
</comment>
<protein>
    <submittedName>
        <fullName evidence="5">Uncharacterized protein</fullName>
    </submittedName>
</protein>
<dbReference type="InterPro" id="IPR010345">
    <property type="entry name" value="IL-17_fam"/>
</dbReference>
<accession>A0A4Y2BLV4</accession>
<dbReference type="InterPro" id="IPR029034">
    <property type="entry name" value="Cystine-knot_cytokine"/>
</dbReference>
<dbReference type="Gene3D" id="2.10.90.10">
    <property type="entry name" value="Cystine-knot cytokines"/>
    <property type="match status" value="1"/>
</dbReference>
<evidence type="ECO:0000256" key="2">
    <source>
        <dbReference type="ARBA" id="ARBA00007236"/>
    </source>
</evidence>